<evidence type="ECO:0000256" key="1">
    <source>
        <dbReference type="PIRNR" id="PIRNR006162"/>
    </source>
</evidence>
<name>A0ABQ6E2G1_9GAMM</name>
<comment type="caution">
    <text evidence="4">The sequence shown here is derived from an EMBL/GenBank/DDBJ whole genome shotgun (WGS) entry which is preliminary data.</text>
</comment>
<dbReference type="PANTHER" id="PTHR36305:SF1">
    <property type="entry name" value="PHOSPHATIDYLGLYCEROPHOSPHATASE A"/>
    <property type="match status" value="1"/>
</dbReference>
<feature type="transmembrane region" description="Helical" evidence="2">
    <location>
        <begin position="93"/>
        <end position="116"/>
    </location>
</feature>
<keyword evidence="1" id="KW-1003">Cell membrane</keyword>
<proteinExistence type="predicted"/>
<keyword evidence="1" id="KW-0595">Phospholipid degradation</keyword>
<keyword evidence="1 2" id="KW-0472">Membrane</keyword>
<keyword evidence="1" id="KW-0443">Lipid metabolism</keyword>
<dbReference type="CDD" id="cd06971">
    <property type="entry name" value="PgpA"/>
    <property type="match status" value="1"/>
</dbReference>
<comment type="pathway">
    <text evidence="1">Phospholipid metabolism; phosphatidylglycerol biosynthesis; phosphatidylglycerol from CDP-diacylglycerol: step 2/2.</text>
</comment>
<keyword evidence="1 2" id="KW-0812">Transmembrane</keyword>
<keyword evidence="1" id="KW-0997">Cell inner membrane</keyword>
<accession>A0ABQ6E2G1</accession>
<comment type="cofactor">
    <cofactor evidence="1">
        <name>Mg(2+)</name>
        <dbReference type="ChEBI" id="CHEBI:18420"/>
    </cofactor>
</comment>
<dbReference type="EC" id="3.1.3.27" evidence="1"/>
<evidence type="ECO:0000313" key="5">
    <source>
        <dbReference type="Proteomes" id="UP001157353"/>
    </source>
</evidence>
<evidence type="ECO:0000256" key="2">
    <source>
        <dbReference type="SAM" id="Phobius"/>
    </source>
</evidence>
<comment type="subcellular location">
    <subcellularLocation>
        <location evidence="1">Cell inner membrane</location>
        <topology evidence="1">Multi-pass membrane protein</topology>
    </subcellularLocation>
</comment>
<gene>
    <name evidence="4" type="primary">pgpA</name>
    <name evidence="4" type="ORF">GCM10007916_26700</name>
</gene>
<dbReference type="PIRSF" id="PIRSF006162">
    <property type="entry name" value="PgpA"/>
    <property type="match status" value="1"/>
</dbReference>
<feature type="transmembrane region" description="Helical" evidence="2">
    <location>
        <begin position="137"/>
        <end position="159"/>
    </location>
</feature>
<keyword evidence="1" id="KW-1208">Phospholipid metabolism</keyword>
<protein>
    <recommendedName>
        <fullName evidence="1">Phosphatidylglycerophosphatase A</fullName>
        <ecNumber evidence="1">3.1.3.27</ecNumber>
    </recommendedName>
    <alternativeName>
        <fullName evidence="1">Phosphatidylglycerolphosphate phosphatase A</fullName>
    </alternativeName>
</protein>
<dbReference type="InterPro" id="IPR036681">
    <property type="entry name" value="PgpA-like_sf"/>
</dbReference>
<evidence type="ECO:0000259" key="3">
    <source>
        <dbReference type="Pfam" id="PF04608"/>
    </source>
</evidence>
<keyword evidence="1" id="KW-0442">Lipid degradation</keyword>
<dbReference type="InterPro" id="IPR007686">
    <property type="entry name" value="YutG/PgpA"/>
</dbReference>
<dbReference type="InterPro" id="IPR026037">
    <property type="entry name" value="PgpA"/>
</dbReference>
<dbReference type="SUPFAM" id="SSF101307">
    <property type="entry name" value="YutG-like"/>
    <property type="match status" value="1"/>
</dbReference>
<comment type="catalytic activity">
    <reaction evidence="1">
        <text>a 1,2-diacyl-sn-glycero-3-phospho-(1'-sn-glycero-3'-phosphate) + H2O = a 1,2-diacyl-sn-glycero-3-phospho-(1'-sn-glycerol) + phosphate</text>
        <dbReference type="Rhea" id="RHEA:33751"/>
        <dbReference type="ChEBI" id="CHEBI:15377"/>
        <dbReference type="ChEBI" id="CHEBI:43474"/>
        <dbReference type="ChEBI" id="CHEBI:60110"/>
        <dbReference type="ChEBI" id="CHEBI:64716"/>
        <dbReference type="EC" id="3.1.3.27"/>
    </reaction>
</comment>
<dbReference type="EMBL" id="BSPQ01000013">
    <property type="protein sequence ID" value="GLS91601.1"/>
    <property type="molecule type" value="Genomic_DNA"/>
</dbReference>
<dbReference type="RefSeq" id="WP_284204710.1">
    <property type="nucleotide sequence ID" value="NZ_BSPQ01000013.1"/>
</dbReference>
<keyword evidence="5" id="KW-1185">Reference proteome</keyword>
<dbReference type="Pfam" id="PF04608">
    <property type="entry name" value="PgpA"/>
    <property type="match status" value="1"/>
</dbReference>
<feature type="domain" description="YutG/PgpA" evidence="3">
    <location>
        <begin position="19"/>
        <end position="155"/>
    </location>
</feature>
<evidence type="ECO:0000313" key="4">
    <source>
        <dbReference type="EMBL" id="GLS91601.1"/>
    </source>
</evidence>
<keyword evidence="1" id="KW-0479">Metal-binding</keyword>
<sequence>MKREDLKGLKLTNPLHFAAVGFGSGLPNKAPGTFGTIAAIPLYYLLSFLSIESYVAMLIITSLLGFWFCHVASRDMGVHDHKAIVWDEFVGYWITMVAVPFSWQWALVGFLLFRFFDILKPWPISWLDKKMKGGFGIMIDDIVAGLFSAVILQVLIHFYG</sequence>
<keyword evidence="1" id="KW-0460">Magnesium</keyword>
<dbReference type="Proteomes" id="UP001157353">
    <property type="component" value="Unassembled WGS sequence"/>
</dbReference>
<keyword evidence="1" id="KW-0378">Hydrolase</keyword>
<comment type="function">
    <text evidence="1">Lipid phosphatase which dephosphorylates phosphatidylglycerophosphate (PGP) to phosphatidylglycerol (PG).</text>
</comment>
<reference evidence="5" key="1">
    <citation type="journal article" date="2019" name="Int. J. Syst. Evol. Microbiol.">
        <title>The Global Catalogue of Microorganisms (GCM) 10K type strain sequencing project: providing services to taxonomists for standard genome sequencing and annotation.</title>
        <authorList>
            <consortium name="The Broad Institute Genomics Platform"/>
            <consortium name="The Broad Institute Genome Sequencing Center for Infectious Disease"/>
            <person name="Wu L."/>
            <person name="Ma J."/>
        </authorList>
    </citation>
    <scope>NUCLEOTIDE SEQUENCE [LARGE SCALE GENOMIC DNA]</scope>
    <source>
        <strain evidence="5">NBRC 103166</strain>
    </source>
</reference>
<keyword evidence="2" id="KW-1133">Transmembrane helix</keyword>
<organism evidence="4 5">
    <name type="scientific">Psychromonas marina</name>
    <dbReference type="NCBI Taxonomy" id="88364"/>
    <lineage>
        <taxon>Bacteria</taxon>
        <taxon>Pseudomonadati</taxon>
        <taxon>Pseudomonadota</taxon>
        <taxon>Gammaproteobacteria</taxon>
        <taxon>Alteromonadales</taxon>
        <taxon>Psychromonadaceae</taxon>
        <taxon>Psychromonas</taxon>
    </lineage>
</organism>
<dbReference type="PANTHER" id="PTHR36305">
    <property type="entry name" value="PHOSPHATIDYLGLYCEROPHOSPHATASE A"/>
    <property type="match status" value="1"/>
</dbReference>
<feature type="transmembrane region" description="Helical" evidence="2">
    <location>
        <begin position="54"/>
        <end position="73"/>
    </location>
</feature>